<dbReference type="RefSeq" id="WP_003424976.1">
    <property type="nucleotide sequence ID" value="NZ_CP028490.1"/>
</dbReference>
<evidence type="ECO:0000313" key="5">
    <source>
        <dbReference type="EMBL" id="AVX24622.1"/>
    </source>
</evidence>
<dbReference type="Proteomes" id="UP000240475">
    <property type="component" value="Chromosome"/>
</dbReference>
<dbReference type="GO" id="GO:0003677">
    <property type="term" value="F:DNA binding"/>
    <property type="evidence" value="ECO:0007669"/>
    <property type="project" value="UniProtKB-KW"/>
</dbReference>
<dbReference type="PRINTS" id="PR00039">
    <property type="entry name" value="HTHLYSR"/>
</dbReference>
<keyword evidence="3" id="KW-0238">DNA-binding</keyword>
<proteinExistence type="inferred from homology"/>
<keyword evidence="4" id="KW-0804">Transcription</keyword>
<protein>
    <submittedName>
        <fullName evidence="5">LysR family transcriptional regulator</fullName>
    </submittedName>
</protein>
<organism evidence="5 6">
    <name type="scientific">Pseudomonas syringae pv. atrofaciens</name>
    <dbReference type="NCBI Taxonomy" id="192087"/>
    <lineage>
        <taxon>Bacteria</taxon>
        <taxon>Pseudomonadati</taxon>
        <taxon>Pseudomonadota</taxon>
        <taxon>Gammaproteobacteria</taxon>
        <taxon>Pseudomonadales</taxon>
        <taxon>Pseudomonadaceae</taxon>
        <taxon>Pseudomonas</taxon>
        <taxon>Pseudomonas syringae</taxon>
    </lineage>
</organism>
<sequence length="308" mass="34209">MDLRSLDMNLITVFGALLECRSVSRAADRIGLSQPAMSAALARLRVQFDDPLFVRSGSEMKPSPRAIALAPAIEKVLQTVRQELLQPALFEPAQCTRAFSILMPDLGEVIIVPSLLRALTLVAPSATLRVMSCARAATLELMESGDAELAVGYFPDLDRAHYFQQKLFDSTHIGVMRAKHPLLAGGTHLSLAAYRDADHVLVRVDGRHHFIEQFMIDHCLRISVRLELAHFMSLLPVLESSDLIATVPSDIAQILVRYASVCLVTLPIIPPSIPVRQYWPERVHKDPAHIWLRSLIRAQFSSLNRSAL</sequence>
<reference evidence="5 6" key="1">
    <citation type="submission" date="2018-04" db="EMBL/GenBank/DDBJ databases">
        <authorList>
            <person name="Cha J.-S."/>
        </authorList>
    </citation>
    <scope>NUCLEOTIDE SEQUENCE [LARGE SCALE GENOMIC DNA]</scope>
    <source>
        <strain evidence="5 6">LMG5095</strain>
    </source>
</reference>
<dbReference type="InterPro" id="IPR050389">
    <property type="entry name" value="LysR-type_TF"/>
</dbReference>
<dbReference type="SUPFAM" id="SSF53850">
    <property type="entry name" value="Periplasmic binding protein-like II"/>
    <property type="match status" value="1"/>
</dbReference>
<comment type="similarity">
    <text evidence="1">Belongs to the LysR transcriptional regulatory family.</text>
</comment>
<dbReference type="InterPro" id="IPR036388">
    <property type="entry name" value="WH-like_DNA-bd_sf"/>
</dbReference>
<dbReference type="Gene3D" id="1.10.10.10">
    <property type="entry name" value="Winged helix-like DNA-binding domain superfamily/Winged helix DNA-binding domain"/>
    <property type="match status" value="1"/>
</dbReference>
<dbReference type="CDD" id="cd08459">
    <property type="entry name" value="PBP2_DntR_NahR_LinR_like"/>
    <property type="match status" value="1"/>
</dbReference>
<gene>
    <name evidence="5" type="ORF">DA456_15075</name>
</gene>
<name>A0A0P9H6Y9_PSESX</name>
<dbReference type="InterPro" id="IPR005119">
    <property type="entry name" value="LysR_subst-bd"/>
</dbReference>
<dbReference type="SUPFAM" id="SSF46785">
    <property type="entry name" value="Winged helix' DNA-binding domain"/>
    <property type="match status" value="1"/>
</dbReference>
<evidence type="ECO:0000256" key="1">
    <source>
        <dbReference type="ARBA" id="ARBA00009437"/>
    </source>
</evidence>
<dbReference type="InterPro" id="IPR036390">
    <property type="entry name" value="WH_DNA-bd_sf"/>
</dbReference>
<dbReference type="Pfam" id="PF03466">
    <property type="entry name" value="LysR_substrate"/>
    <property type="match status" value="1"/>
</dbReference>
<dbReference type="InterPro" id="IPR000847">
    <property type="entry name" value="LysR_HTH_N"/>
</dbReference>
<dbReference type="AlphaFoldDB" id="A0A0P9H6Y9"/>
<dbReference type="EMBL" id="CP028490">
    <property type="protein sequence ID" value="AVX24622.1"/>
    <property type="molecule type" value="Genomic_DNA"/>
</dbReference>
<evidence type="ECO:0000256" key="3">
    <source>
        <dbReference type="ARBA" id="ARBA00023125"/>
    </source>
</evidence>
<evidence type="ECO:0000256" key="4">
    <source>
        <dbReference type="ARBA" id="ARBA00023163"/>
    </source>
</evidence>
<evidence type="ECO:0000256" key="2">
    <source>
        <dbReference type="ARBA" id="ARBA00023015"/>
    </source>
</evidence>
<dbReference type="PROSITE" id="PS50931">
    <property type="entry name" value="HTH_LYSR"/>
    <property type="match status" value="1"/>
</dbReference>
<dbReference type="Gene3D" id="3.40.190.10">
    <property type="entry name" value="Periplasmic binding protein-like II"/>
    <property type="match status" value="2"/>
</dbReference>
<dbReference type="Pfam" id="PF00126">
    <property type="entry name" value="HTH_1"/>
    <property type="match status" value="1"/>
</dbReference>
<evidence type="ECO:0000313" key="6">
    <source>
        <dbReference type="Proteomes" id="UP000240475"/>
    </source>
</evidence>
<dbReference type="PANTHER" id="PTHR30118:SF15">
    <property type="entry name" value="TRANSCRIPTIONAL REGULATORY PROTEIN"/>
    <property type="match status" value="1"/>
</dbReference>
<accession>A0A0P9H6Y9</accession>
<dbReference type="PANTHER" id="PTHR30118">
    <property type="entry name" value="HTH-TYPE TRANSCRIPTIONAL REGULATOR LEUO-RELATED"/>
    <property type="match status" value="1"/>
</dbReference>
<keyword evidence="2" id="KW-0805">Transcription regulation</keyword>
<dbReference type="GO" id="GO:0003700">
    <property type="term" value="F:DNA-binding transcription factor activity"/>
    <property type="evidence" value="ECO:0007669"/>
    <property type="project" value="InterPro"/>
</dbReference>